<evidence type="ECO:0000313" key="5">
    <source>
        <dbReference type="Proteomes" id="UP001522450"/>
    </source>
</evidence>
<dbReference type="InterPro" id="IPR013196">
    <property type="entry name" value="HTH_11"/>
</dbReference>
<reference evidence="4 5" key="1">
    <citation type="journal article" date="2022" name="Microbiol. Res.">
        <title>Comparative genome analysis, predicted lifestyle and antimicrobial strategies of Lactococcus carnosus and Lactococcus paracarnosus isolated from meat.</title>
        <authorList>
            <person name="Werum V."/>
            <person name="Ehrmann M."/>
            <person name="Vogel R."/>
            <person name="Hilgarth M."/>
        </authorList>
    </citation>
    <scope>NUCLEOTIDE SEQUENCE [LARGE SCALE GENOMIC DNA]</scope>
    <source>
        <strain evidence="4 5">TMW22177</strain>
    </source>
</reference>
<dbReference type="PROSITE" id="PS51000">
    <property type="entry name" value="HTH_DEOR_2"/>
    <property type="match status" value="1"/>
</dbReference>
<dbReference type="InterPro" id="IPR001034">
    <property type="entry name" value="DeoR_HTH"/>
</dbReference>
<dbReference type="PIRSF" id="PIRSF016838">
    <property type="entry name" value="PafC"/>
    <property type="match status" value="1"/>
</dbReference>
<dbReference type="InterPro" id="IPR026881">
    <property type="entry name" value="WYL_dom"/>
</dbReference>
<dbReference type="PANTHER" id="PTHR34580:SF1">
    <property type="entry name" value="PROTEIN PAFC"/>
    <property type="match status" value="1"/>
</dbReference>
<dbReference type="InterPro" id="IPR036390">
    <property type="entry name" value="WH_DNA-bd_sf"/>
</dbReference>
<evidence type="ECO:0000259" key="3">
    <source>
        <dbReference type="PROSITE" id="PS51000"/>
    </source>
</evidence>
<dbReference type="EMBL" id="JAAECS010000002">
    <property type="protein sequence ID" value="MCJ1989129.1"/>
    <property type="molecule type" value="Genomic_DNA"/>
</dbReference>
<dbReference type="Gene3D" id="1.10.10.10">
    <property type="entry name" value="Winged helix-like DNA-binding domain superfamily/Winged helix DNA-binding domain"/>
    <property type="match status" value="1"/>
</dbReference>
<dbReference type="Pfam" id="PF25583">
    <property type="entry name" value="WCX"/>
    <property type="match status" value="1"/>
</dbReference>
<dbReference type="RefSeq" id="WP_244034274.1">
    <property type="nucleotide sequence ID" value="NZ_JAAECS010000002.1"/>
</dbReference>
<feature type="domain" description="HTH deoR-type" evidence="3">
    <location>
        <begin position="2"/>
        <end position="57"/>
    </location>
</feature>
<keyword evidence="2" id="KW-0804">Transcription</keyword>
<accession>A0ABT0AR06</accession>
<gene>
    <name evidence="4" type="ORF">GYN21_02750</name>
</gene>
<dbReference type="Pfam" id="PF08279">
    <property type="entry name" value="HTH_11"/>
    <property type="match status" value="1"/>
</dbReference>
<evidence type="ECO:0000256" key="1">
    <source>
        <dbReference type="ARBA" id="ARBA00023015"/>
    </source>
</evidence>
<dbReference type="InterPro" id="IPR036388">
    <property type="entry name" value="WH-like_DNA-bd_sf"/>
</dbReference>
<evidence type="ECO:0000313" key="4">
    <source>
        <dbReference type="EMBL" id="MCJ1989129.1"/>
    </source>
</evidence>
<dbReference type="PANTHER" id="PTHR34580">
    <property type="match status" value="1"/>
</dbReference>
<dbReference type="SUPFAM" id="SSF46785">
    <property type="entry name" value="Winged helix' DNA-binding domain"/>
    <property type="match status" value="1"/>
</dbReference>
<dbReference type="InterPro" id="IPR051534">
    <property type="entry name" value="CBASS_pafABC_assoc_protein"/>
</dbReference>
<dbReference type="Proteomes" id="UP001522450">
    <property type="component" value="Unassembled WGS sequence"/>
</dbReference>
<protein>
    <submittedName>
        <fullName evidence="4">YafY family transcriptional regulator</fullName>
    </submittedName>
</protein>
<dbReference type="PROSITE" id="PS52050">
    <property type="entry name" value="WYL"/>
    <property type="match status" value="1"/>
</dbReference>
<proteinExistence type="predicted"/>
<keyword evidence="5" id="KW-1185">Reference proteome</keyword>
<dbReference type="InterPro" id="IPR057727">
    <property type="entry name" value="WCX_dom"/>
</dbReference>
<name>A0ABT0AR06_9LACT</name>
<dbReference type="InterPro" id="IPR028349">
    <property type="entry name" value="PafC-like"/>
</dbReference>
<evidence type="ECO:0000256" key="2">
    <source>
        <dbReference type="ARBA" id="ARBA00023163"/>
    </source>
</evidence>
<keyword evidence="1" id="KW-0805">Transcription regulation</keyword>
<sequence>MQTNRLFDIIYILLNQERITAKDLSARCEVSIRTIYRDIDRLSQAGIPIYTQKGAGGGVGLLSDFVLNKVLLNQKERETVLQALETMAAVNIETTNIDVLKKLSAFFGKISEPWLAIDLSTWYETSDQCFDLLKHAIFDTKSVRFNYFNSKGDISTREVEPMQLVFKSMNWYLKGYCLTKSDFRLFKLSRMTQLIISSQQFTRREMVMTTRPFTDPREIETVHLVMEVVAGVGYRVYDDFPLDSISKLANGHLLVDGEFPKGKWLISYILSLGETAKVLSPTSLKKDLLDKVESMRRLYHEQTND</sequence>
<organism evidence="4 5">
    <name type="scientific">Pseudolactococcus carnosus</name>
    <dbReference type="NCBI Taxonomy" id="2749961"/>
    <lineage>
        <taxon>Bacteria</taxon>
        <taxon>Bacillati</taxon>
        <taxon>Bacillota</taxon>
        <taxon>Bacilli</taxon>
        <taxon>Lactobacillales</taxon>
        <taxon>Streptococcaceae</taxon>
        <taxon>Pseudolactococcus</taxon>
    </lineage>
</organism>
<dbReference type="Pfam" id="PF13280">
    <property type="entry name" value="WYL"/>
    <property type="match status" value="1"/>
</dbReference>
<comment type="caution">
    <text evidence="4">The sequence shown here is derived from an EMBL/GenBank/DDBJ whole genome shotgun (WGS) entry which is preliminary data.</text>
</comment>